<dbReference type="Proteomes" id="UP000523955">
    <property type="component" value="Unassembled WGS sequence"/>
</dbReference>
<sequence length="332" mass="35078">MTRVSIRLDGTPAPSPGLLARVPRRVRLSRQAVEALADRTGTPLPWSASATAEPSRTERSLGPQVPTPRGGDAATSDPDPQPDAATSDPDPQPGDGTDPEAELREARLLTADGQPHPEVAGALAVFGAPEALVDVDLSVRRNQAASGFAQVRSWQRLRAGRVTTMATAGGAVELGWFDDDLWQVDLARTVTVTRPRTTARAPEQVLDLPHELLLGSGEALRLHRGDVLAELVARHAGSVFADDGDLPLGLAGTDEQVRLLNTSALGRLRTVVSGLGPTGARKVGWVSWLLFPDGWRALTPYSSGGVARVRIHPVEPLRLGVDVAALVTGVRA</sequence>
<protein>
    <submittedName>
        <fullName evidence="2">Uncharacterized protein</fullName>
    </submittedName>
</protein>
<reference evidence="2 3" key="1">
    <citation type="submission" date="2020-08" db="EMBL/GenBank/DDBJ databases">
        <authorList>
            <person name="Seo M.-J."/>
        </authorList>
    </citation>
    <scope>NUCLEOTIDE SEQUENCE [LARGE SCALE GENOMIC DNA]</scope>
    <source>
        <strain evidence="2 3">KIGAM211</strain>
    </source>
</reference>
<dbReference type="RefSeq" id="WP_185252830.1">
    <property type="nucleotide sequence ID" value="NZ_JACKXE010000001.1"/>
</dbReference>
<comment type="caution">
    <text evidence="2">The sequence shown here is derived from an EMBL/GenBank/DDBJ whole genome shotgun (WGS) entry which is preliminary data.</text>
</comment>
<evidence type="ECO:0000256" key="1">
    <source>
        <dbReference type="SAM" id="MobiDB-lite"/>
    </source>
</evidence>
<evidence type="ECO:0000313" key="2">
    <source>
        <dbReference type="EMBL" id="MBB6627692.1"/>
    </source>
</evidence>
<dbReference type="AlphaFoldDB" id="A0A7X0RGB0"/>
<dbReference type="EMBL" id="JACKXE010000001">
    <property type="protein sequence ID" value="MBB6627692.1"/>
    <property type="molecule type" value="Genomic_DNA"/>
</dbReference>
<keyword evidence="3" id="KW-1185">Reference proteome</keyword>
<evidence type="ECO:0000313" key="3">
    <source>
        <dbReference type="Proteomes" id="UP000523955"/>
    </source>
</evidence>
<feature type="region of interest" description="Disordered" evidence="1">
    <location>
        <begin position="1"/>
        <end position="99"/>
    </location>
</feature>
<proteinExistence type="predicted"/>
<organism evidence="2 3">
    <name type="scientific">Nocardioides luti</name>
    <dbReference type="NCBI Taxonomy" id="2761101"/>
    <lineage>
        <taxon>Bacteria</taxon>
        <taxon>Bacillati</taxon>
        <taxon>Actinomycetota</taxon>
        <taxon>Actinomycetes</taxon>
        <taxon>Propionibacteriales</taxon>
        <taxon>Nocardioidaceae</taxon>
        <taxon>Nocardioides</taxon>
    </lineage>
</organism>
<accession>A0A7X0RGB0</accession>
<name>A0A7X0RGB0_9ACTN</name>
<gene>
    <name evidence="2" type="ORF">H5V45_10205</name>
</gene>